<proteinExistence type="predicted"/>
<dbReference type="Proteomes" id="UP001054945">
    <property type="component" value="Unassembled WGS sequence"/>
</dbReference>
<name>A0AAV4MKT0_CAEEX</name>
<accession>A0AAV4MKT0</accession>
<keyword evidence="3" id="KW-1185">Reference proteome</keyword>
<feature type="compositionally biased region" description="Polar residues" evidence="1">
    <location>
        <begin position="80"/>
        <end position="115"/>
    </location>
</feature>
<gene>
    <name evidence="2" type="ORF">CEXT_716641</name>
</gene>
<dbReference type="EMBL" id="BPLR01002318">
    <property type="protein sequence ID" value="GIX72465.1"/>
    <property type="molecule type" value="Genomic_DNA"/>
</dbReference>
<evidence type="ECO:0000313" key="3">
    <source>
        <dbReference type="Proteomes" id="UP001054945"/>
    </source>
</evidence>
<protein>
    <submittedName>
        <fullName evidence="2">Uncharacterized protein</fullName>
    </submittedName>
</protein>
<sequence length="115" mass="12639">MLSFDILETVKVVPIIDPAIESLIALELSKLQLTQGDMDDLNVNNGDNDAIPPAVDAETLNINSDEGHNEQMDENEAVPTLTTSEDVNEQIQISPVNGNEETCNTSLFKQPRNFQ</sequence>
<feature type="region of interest" description="Disordered" evidence="1">
    <location>
        <begin position="65"/>
        <end position="115"/>
    </location>
</feature>
<comment type="caution">
    <text evidence="2">The sequence shown here is derived from an EMBL/GenBank/DDBJ whole genome shotgun (WGS) entry which is preliminary data.</text>
</comment>
<reference evidence="2 3" key="1">
    <citation type="submission" date="2021-06" db="EMBL/GenBank/DDBJ databases">
        <title>Caerostris extrusa draft genome.</title>
        <authorList>
            <person name="Kono N."/>
            <person name="Arakawa K."/>
        </authorList>
    </citation>
    <scope>NUCLEOTIDE SEQUENCE [LARGE SCALE GENOMIC DNA]</scope>
</reference>
<organism evidence="2 3">
    <name type="scientific">Caerostris extrusa</name>
    <name type="common">Bark spider</name>
    <name type="synonym">Caerostris bankana</name>
    <dbReference type="NCBI Taxonomy" id="172846"/>
    <lineage>
        <taxon>Eukaryota</taxon>
        <taxon>Metazoa</taxon>
        <taxon>Ecdysozoa</taxon>
        <taxon>Arthropoda</taxon>
        <taxon>Chelicerata</taxon>
        <taxon>Arachnida</taxon>
        <taxon>Araneae</taxon>
        <taxon>Araneomorphae</taxon>
        <taxon>Entelegynae</taxon>
        <taxon>Araneoidea</taxon>
        <taxon>Araneidae</taxon>
        <taxon>Caerostris</taxon>
    </lineage>
</organism>
<evidence type="ECO:0000313" key="2">
    <source>
        <dbReference type="EMBL" id="GIX72465.1"/>
    </source>
</evidence>
<dbReference type="AlphaFoldDB" id="A0AAV4MKT0"/>
<evidence type="ECO:0000256" key="1">
    <source>
        <dbReference type="SAM" id="MobiDB-lite"/>
    </source>
</evidence>